<evidence type="ECO:0000313" key="3">
    <source>
        <dbReference type="EMBL" id="SVP92498.1"/>
    </source>
</evidence>
<feature type="region of interest" description="Disordered" evidence="1">
    <location>
        <begin position="991"/>
        <end position="1017"/>
    </location>
</feature>
<name>A0A3B0MV13_THEAN</name>
<dbReference type="EMBL" id="UIVS01000003">
    <property type="protein sequence ID" value="SVP92498.1"/>
    <property type="molecule type" value="Genomic_DNA"/>
</dbReference>
<feature type="signal peptide" evidence="2">
    <location>
        <begin position="1"/>
        <end position="21"/>
    </location>
</feature>
<evidence type="ECO:0000256" key="2">
    <source>
        <dbReference type="SAM" id="SignalP"/>
    </source>
</evidence>
<evidence type="ECO:0000313" key="4">
    <source>
        <dbReference type="EMBL" id="SVP93302.1"/>
    </source>
</evidence>
<feature type="compositionally biased region" description="Low complexity" evidence="1">
    <location>
        <begin position="991"/>
        <end position="1008"/>
    </location>
</feature>
<protein>
    <recommendedName>
        <fullName evidence="5">SfiI-subtelomeric related protein family member</fullName>
    </recommendedName>
</protein>
<proteinExistence type="predicted"/>
<accession>A0A3B0MV13</accession>
<organism evidence="4">
    <name type="scientific">Theileria annulata</name>
    <dbReference type="NCBI Taxonomy" id="5874"/>
    <lineage>
        <taxon>Eukaryota</taxon>
        <taxon>Sar</taxon>
        <taxon>Alveolata</taxon>
        <taxon>Apicomplexa</taxon>
        <taxon>Aconoidasida</taxon>
        <taxon>Piroplasmida</taxon>
        <taxon>Theileriidae</taxon>
        <taxon>Theileria</taxon>
    </lineage>
</organism>
<keyword evidence="2" id="KW-0732">Signal</keyword>
<evidence type="ECO:0008006" key="5">
    <source>
        <dbReference type="Google" id="ProtNLM"/>
    </source>
</evidence>
<evidence type="ECO:0000256" key="1">
    <source>
        <dbReference type="SAM" id="MobiDB-lite"/>
    </source>
</evidence>
<dbReference type="VEuPathDB" id="PiroplasmaDB:TA05375"/>
<sequence>MCLNKIFLFTLFLANIQEIFASGDGQAAAKEDVTVNLGRFTEYCQLDPTKPNHLVKYYLCEPGDTKTFLKVVYEDVNLWNFTSAEGKTLKKLTLLVKYNFLQLLHFQLTKDSTDEDLYYKKEKKTFTKVDAQEFTNQRKFLGRRDNLVDKWFAFEMHNKELYGNYVTDSESLVDGVSRKQLSVSKGRPLLLRDGTQKVWEDVNHAKGLSKVEVYDFGLDKLMVLNLGSESKYFFKNLQTNNSQWNALSNENEFNTKAVQLKSSYFTTSFEMDLSTKPPFDNFTFRRVSSPGNLNELELMPNRTFFLNKVKFKEYVLWSSTEKQKRVFKMKLTLLDFEVRLVALYVTLPPDKANPDYESLYFNKENGVFRQLKDVEEYKALSKVVQALSDKTSPFTYNDTWVQTGAKLDVTRYNDAEFTVEKVEGASKVLVTRTLTPKAGFTFTSLSHGSLALWPTAVRKTTGTVKSLELVSKDSLVQLVLLTVKTESTDHVLRLKKDGDNFTSVEQGAYDQFKELLKGDDFYADNKVHLDVNDENLNDKFFKVTQETSDGVFKKTVTVKELKVTNVKSLGHSLWSQSGDRYEFAKDYELYLVGDSSLLVVHLETQGRRRTTKYFKKQDHNMQWVEMKSDAEFNNTLAAFKSANTPVKVDLDLSTSPSEAQFTVQVTPLRGNRTMLVLTPVKGKVVGVLKFKTTNLWTPNENQRGLKVHAYLEDYDVKFVKVDVLTVQNRQSQQSEVKKKWLSDTNWADTYTDNDLNTFKTTDNNKPFRYSSSWQLPSNKFDTKSFLAENFTVSEATVNLVKTTTYTPQTWMLVNQVLVDEAEVWPLKSATVDQTKKLKLLEVLSKDHMVQLVHVQNVLLTEAATTEDLYFKKESLTYVKLGGLDNFNELKEKLSKKDEYVDDKVKLDLSSEVPSTMFASETLVEDGLEKTVVEVKVGKLFEVKASPALWRSEHGEFVTKLEKYSKDEKQFLVLHLHNGTKALDKKFFEKTTAAQPQQEGQQTVQQTPQRAEEAAARPSFQTVATNTEFFQKLKEVKATVSFTAASLNLNSYQDQKFMVKESTEKTAKLYRLYPKAGYRVESLLFGAVELWKKKKEGDRLVEAKVYVHDGKAKFFQGSVWEGDQTDETTSTALYFQLNDAGDAYVTKEKAEFEKALEEALKTPPTPPSAAPPVVLPTKPRYFNKLLLSDTFDSQLFRTESEKKGDYTVKKVLPKGDDTFVNLVESDRTVLWKAQQKDEMWKSATLSLSEGVGLLDLVFTQNSADVHSYFMLQKNRWKKVEGEVYKKEWAKVPGVQAQAS</sequence>
<reference evidence="4" key="1">
    <citation type="submission" date="2018-07" db="EMBL/GenBank/DDBJ databases">
        <authorList>
            <person name="Quirk P.G."/>
            <person name="Krulwich T.A."/>
        </authorList>
    </citation>
    <scope>NUCLEOTIDE SEQUENCE</scope>
    <source>
        <strain evidence="4">Anand</strain>
    </source>
</reference>
<gene>
    <name evidence="4" type="ORF">TAT_000229300</name>
    <name evidence="3" type="ORF">TAV_000229400</name>
</gene>
<feature type="chain" id="PRO_5036076032" description="SfiI-subtelomeric related protein family member" evidence="2">
    <location>
        <begin position="22"/>
        <end position="1298"/>
    </location>
</feature>
<dbReference type="EMBL" id="UIVT01000003">
    <property type="protein sequence ID" value="SVP93302.1"/>
    <property type="molecule type" value="Genomic_DNA"/>
</dbReference>